<dbReference type="InterPro" id="IPR050191">
    <property type="entry name" value="ATP-dep_DNA_ligase"/>
</dbReference>
<dbReference type="InterPro" id="IPR012340">
    <property type="entry name" value="NA-bd_OB-fold"/>
</dbReference>
<sequence length="311" mass="35795">MSDLFDQHGYAPMLIGRSEEAFDSEDYLYEIKWDGTRCLAYCSDHTELINKRDKLLNDQFPELLTLHRCLPKPAVLDGEIVVFHDGKPDFYALQRREMLRSAFRIHLAQESDLATFIVFDILEYNGKDLTGLPLVKRKEKLKGFKESETAVCSRVYLYEGEKLYAWTQRQNLEGIVAKEKNSLYQCGRRTSSWIKIKNLKDEDFAVCGYIQKERNVLSLVLGQYQGKTLVYKGHVTLGVSEALLKKKLPVTAICPFPETPKNHEHAVWLKPKLVCTVKYMDKTSAGSLRQPVLKGFREDKTAKECKIDESE</sequence>
<dbReference type="Gene3D" id="3.30.1490.70">
    <property type="match status" value="1"/>
</dbReference>
<dbReference type="CDD" id="cd07971">
    <property type="entry name" value="OBF_DNA_ligase_LigD"/>
    <property type="match status" value="1"/>
</dbReference>
<dbReference type="Pfam" id="PF01068">
    <property type="entry name" value="DNA_ligase_A_M"/>
    <property type="match status" value="1"/>
</dbReference>
<dbReference type="SUPFAM" id="SSF56091">
    <property type="entry name" value="DNA ligase/mRNA capping enzyme, catalytic domain"/>
    <property type="match status" value="1"/>
</dbReference>
<name>A0A412FI77_9FIRM</name>
<dbReference type="SUPFAM" id="SSF50249">
    <property type="entry name" value="Nucleic acid-binding proteins"/>
    <property type="match status" value="1"/>
</dbReference>
<dbReference type="GO" id="GO:0006281">
    <property type="term" value="P:DNA repair"/>
    <property type="evidence" value="ECO:0007669"/>
    <property type="project" value="InterPro"/>
</dbReference>
<evidence type="ECO:0000256" key="4">
    <source>
        <dbReference type="ARBA" id="ARBA00034003"/>
    </source>
</evidence>
<protein>
    <recommendedName>
        <fullName evidence="2">DNA ligase (ATP)</fullName>
        <ecNumber evidence="2">6.5.1.1</ecNumber>
    </recommendedName>
</protein>
<evidence type="ECO:0000259" key="6">
    <source>
        <dbReference type="Pfam" id="PF04679"/>
    </source>
</evidence>
<dbReference type="GO" id="GO:0006310">
    <property type="term" value="P:DNA recombination"/>
    <property type="evidence" value="ECO:0007669"/>
    <property type="project" value="InterPro"/>
</dbReference>
<gene>
    <name evidence="7" type="ORF">DWY25_16610</name>
</gene>
<dbReference type="InterPro" id="IPR012310">
    <property type="entry name" value="DNA_ligase_ATP-dep_cent"/>
</dbReference>
<evidence type="ECO:0000256" key="1">
    <source>
        <dbReference type="ARBA" id="ARBA00007572"/>
    </source>
</evidence>
<evidence type="ECO:0000313" key="8">
    <source>
        <dbReference type="Proteomes" id="UP000284178"/>
    </source>
</evidence>
<dbReference type="GeneID" id="83017018"/>
<comment type="caution">
    <text evidence="7">The sequence shown here is derived from an EMBL/GenBank/DDBJ whole genome shotgun (WGS) entry which is preliminary data.</text>
</comment>
<dbReference type="NCBIfam" id="TIGR02779">
    <property type="entry name" value="NHEJ_ligase_lig"/>
    <property type="match status" value="1"/>
</dbReference>
<dbReference type="PANTHER" id="PTHR45674:SF4">
    <property type="entry name" value="DNA LIGASE 1"/>
    <property type="match status" value="1"/>
</dbReference>
<feature type="domain" description="ATP-dependent DNA ligase family profile" evidence="5">
    <location>
        <begin position="21"/>
        <end position="197"/>
    </location>
</feature>
<dbReference type="EMBL" id="QRUP01000030">
    <property type="protein sequence ID" value="RGR67842.1"/>
    <property type="molecule type" value="Genomic_DNA"/>
</dbReference>
<proteinExistence type="inferred from homology"/>
<comment type="similarity">
    <text evidence="1">Belongs to the ATP-dependent DNA ligase family.</text>
</comment>
<dbReference type="CDD" id="cd07906">
    <property type="entry name" value="Adenylation_DNA_ligase_LigD_LigC"/>
    <property type="match status" value="1"/>
</dbReference>
<evidence type="ECO:0000259" key="5">
    <source>
        <dbReference type="Pfam" id="PF01068"/>
    </source>
</evidence>
<feature type="domain" description="DNA ligase ATP-dependent C-terminal" evidence="6">
    <location>
        <begin position="214"/>
        <end position="300"/>
    </location>
</feature>
<evidence type="ECO:0000313" key="7">
    <source>
        <dbReference type="EMBL" id="RGR67842.1"/>
    </source>
</evidence>
<reference evidence="7 8" key="1">
    <citation type="submission" date="2018-08" db="EMBL/GenBank/DDBJ databases">
        <title>A genome reference for cultivated species of the human gut microbiota.</title>
        <authorList>
            <person name="Zou Y."/>
            <person name="Xue W."/>
            <person name="Luo G."/>
        </authorList>
    </citation>
    <scope>NUCLEOTIDE SEQUENCE [LARGE SCALE GENOMIC DNA]</scope>
    <source>
        <strain evidence="7 8">AF24-29</strain>
    </source>
</reference>
<dbReference type="PROSITE" id="PS00333">
    <property type="entry name" value="DNA_LIGASE_A2"/>
    <property type="match status" value="1"/>
</dbReference>
<organism evidence="7 8">
    <name type="scientific">Holdemania filiformis</name>
    <dbReference type="NCBI Taxonomy" id="61171"/>
    <lineage>
        <taxon>Bacteria</taxon>
        <taxon>Bacillati</taxon>
        <taxon>Bacillota</taxon>
        <taxon>Erysipelotrichia</taxon>
        <taxon>Erysipelotrichales</taxon>
        <taxon>Erysipelotrichaceae</taxon>
        <taxon>Holdemania</taxon>
    </lineage>
</organism>
<dbReference type="GO" id="GO:0003910">
    <property type="term" value="F:DNA ligase (ATP) activity"/>
    <property type="evidence" value="ECO:0007669"/>
    <property type="project" value="UniProtKB-EC"/>
</dbReference>
<dbReference type="Gene3D" id="2.40.50.140">
    <property type="entry name" value="Nucleic acid-binding proteins"/>
    <property type="match status" value="1"/>
</dbReference>
<dbReference type="RefSeq" id="WP_117896179.1">
    <property type="nucleotide sequence ID" value="NZ_CABJCV010000030.1"/>
</dbReference>
<dbReference type="GO" id="GO:0005524">
    <property type="term" value="F:ATP binding"/>
    <property type="evidence" value="ECO:0007669"/>
    <property type="project" value="InterPro"/>
</dbReference>
<dbReference type="InterPro" id="IPR014146">
    <property type="entry name" value="LigD_ligase_dom"/>
</dbReference>
<dbReference type="Gene3D" id="3.30.470.30">
    <property type="entry name" value="DNA ligase/mRNA capping enzyme"/>
    <property type="match status" value="1"/>
</dbReference>
<comment type="catalytic activity">
    <reaction evidence="4">
        <text>ATP + (deoxyribonucleotide)n-3'-hydroxyl + 5'-phospho-(deoxyribonucleotide)m = (deoxyribonucleotide)n+m + AMP + diphosphate.</text>
        <dbReference type="EC" id="6.5.1.1"/>
    </reaction>
</comment>
<dbReference type="EC" id="6.5.1.1" evidence="2"/>
<keyword evidence="8" id="KW-1185">Reference proteome</keyword>
<evidence type="ECO:0000256" key="2">
    <source>
        <dbReference type="ARBA" id="ARBA00012727"/>
    </source>
</evidence>
<accession>A0A412FI77</accession>
<dbReference type="InterPro" id="IPR012309">
    <property type="entry name" value="DNA_ligase_ATP-dep_C"/>
</dbReference>
<dbReference type="AlphaFoldDB" id="A0A412FI77"/>
<dbReference type="Pfam" id="PF04679">
    <property type="entry name" value="DNA_ligase_A_C"/>
    <property type="match status" value="1"/>
</dbReference>
<keyword evidence="3 7" id="KW-0436">Ligase</keyword>
<dbReference type="InterPro" id="IPR016059">
    <property type="entry name" value="DNA_ligase_ATP-dep_CS"/>
</dbReference>
<dbReference type="PANTHER" id="PTHR45674">
    <property type="entry name" value="DNA LIGASE 1/3 FAMILY MEMBER"/>
    <property type="match status" value="1"/>
</dbReference>
<evidence type="ECO:0000256" key="3">
    <source>
        <dbReference type="ARBA" id="ARBA00022598"/>
    </source>
</evidence>
<dbReference type="Proteomes" id="UP000284178">
    <property type="component" value="Unassembled WGS sequence"/>
</dbReference>